<dbReference type="EMBL" id="CAWUHC010000051">
    <property type="protein sequence ID" value="CAK7224950.1"/>
    <property type="molecule type" value="Genomic_DNA"/>
</dbReference>
<dbReference type="PROSITE" id="PS00690">
    <property type="entry name" value="DEAH_ATP_HELICASE"/>
    <property type="match status" value="1"/>
</dbReference>
<dbReference type="InterPro" id="IPR014001">
    <property type="entry name" value="Helicase_ATP-bd"/>
</dbReference>
<dbReference type="PANTHER" id="PTHR13710">
    <property type="entry name" value="DNA HELICASE RECQ FAMILY MEMBER"/>
    <property type="match status" value="1"/>
</dbReference>
<sequence length="177" mass="20233">MAPPLCRISPFVDIDFALRRQFNKSSFRHPQREIIVAALEGYDVVVQAATGFGKSLCFQLPAVINSGVTIVVSPLLSLMINQVEALRASKIDARTLNCYTSQAEKAYIYRDLSSAHPRTRLLYVTPELCSSSRFRRHMQLVYRQCELARVVVDEAHCISEWGHDFRRDFAELGWFLH</sequence>
<evidence type="ECO:0000259" key="4">
    <source>
        <dbReference type="PROSITE" id="PS51192"/>
    </source>
</evidence>
<evidence type="ECO:0000256" key="3">
    <source>
        <dbReference type="ARBA" id="ARBA00023125"/>
    </source>
</evidence>
<dbReference type="InterPro" id="IPR027417">
    <property type="entry name" value="P-loop_NTPase"/>
</dbReference>
<accession>A0ABP0BYZ9</accession>
<evidence type="ECO:0000313" key="6">
    <source>
        <dbReference type="Proteomes" id="UP001642406"/>
    </source>
</evidence>
<dbReference type="InterPro" id="IPR011545">
    <property type="entry name" value="DEAD/DEAH_box_helicase_dom"/>
</dbReference>
<keyword evidence="3" id="KW-0238">DNA-binding</keyword>
<proteinExistence type="inferred from homology"/>
<name>A0ABP0BYZ9_9PEZI</name>
<evidence type="ECO:0000256" key="1">
    <source>
        <dbReference type="ARBA" id="ARBA00005446"/>
    </source>
</evidence>
<reference evidence="5 6" key="1">
    <citation type="submission" date="2024-01" db="EMBL/GenBank/DDBJ databases">
        <authorList>
            <person name="Allen C."/>
            <person name="Tagirdzhanova G."/>
        </authorList>
    </citation>
    <scope>NUCLEOTIDE SEQUENCE [LARGE SCALE GENOMIC DNA]</scope>
</reference>
<dbReference type="Proteomes" id="UP001642406">
    <property type="component" value="Unassembled WGS sequence"/>
</dbReference>
<dbReference type="Pfam" id="PF00270">
    <property type="entry name" value="DEAD"/>
    <property type="match status" value="1"/>
</dbReference>
<keyword evidence="2" id="KW-0378">Hydrolase</keyword>
<dbReference type="SMART" id="SM00487">
    <property type="entry name" value="DEXDc"/>
    <property type="match status" value="1"/>
</dbReference>
<comment type="caution">
    <text evidence="5">The sequence shown here is derived from an EMBL/GenBank/DDBJ whole genome shotgun (WGS) entry which is preliminary data.</text>
</comment>
<organism evidence="5 6">
    <name type="scientific">Sporothrix bragantina</name>
    <dbReference type="NCBI Taxonomy" id="671064"/>
    <lineage>
        <taxon>Eukaryota</taxon>
        <taxon>Fungi</taxon>
        <taxon>Dikarya</taxon>
        <taxon>Ascomycota</taxon>
        <taxon>Pezizomycotina</taxon>
        <taxon>Sordariomycetes</taxon>
        <taxon>Sordariomycetidae</taxon>
        <taxon>Ophiostomatales</taxon>
        <taxon>Ophiostomataceae</taxon>
        <taxon>Sporothrix</taxon>
    </lineage>
</organism>
<dbReference type="CDD" id="cd17920">
    <property type="entry name" value="DEXHc_RecQ"/>
    <property type="match status" value="1"/>
</dbReference>
<comment type="similarity">
    <text evidence="1">Belongs to the helicase family. RecQ subfamily.</text>
</comment>
<dbReference type="Gene3D" id="3.40.50.300">
    <property type="entry name" value="P-loop containing nucleotide triphosphate hydrolases"/>
    <property type="match status" value="1"/>
</dbReference>
<dbReference type="InterPro" id="IPR002464">
    <property type="entry name" value="DNA/RNA_helicase_DEAH_CS"/>
</dbReference>
<protein>
    <recommendedName>
        <fullName evidence="4">Helicase ATP-binding domain-containing protein</fullName>
    </recommendedName>
</protein>
<dbReference type="PANTHER" id="PTHR13710:SF152">
    <property type="entry name" value="ATP-DEPENDENT DNA HELICASE Q5"/>
    <property type="match status" value="1"/>
</dbReference>
<keyword evidence="6" id="KW-1185">Reference proteome</keyword>
<gene>
    <name evidence="5" type="ORF">SBRCBS47491_005728</name>
</gene>
<feature type="domain" description="Helicase ATP-binding" evidence="4">
    <location>
        <begin position="35"/>
        <end position="177"/>
    </location>
</feature>
<evidence type="ECO:0000313" key="5">
    <source>
        <dbReference type="EMBL" id="CAK7224950.1"/>
    </source>
</evidence>
<dbReference type="PROSITE" id="PS51192">
    <property type="entry name" value="HELICASE_ATP_BIND_1"/>
    <property type="match status" value="1"/>
</dbReference>
<dbReference type="SUPFAM" id="SSF52540">
    <property type="entry name" value="P-loop containing nucleoside triphosphate hydrolases"/>
    <property type="match status" value="1"/>
</dbReference>
<evidence type="ECO:0000256" key="2">
    <source>
        <dbReference type="ARBA" id="ARBA00022801"/>
    </source>
</evidence>